<name>A0ABD5PR34_9EURY</name>
<sequence length="180" mass="20539">MPASSDAGTQSDSDGGIDRRYLMIGGVAAAASGWYFFVRDDESAPERTVQTLFGSLSAANLERYRNTIHPDSYLYPENTTEEEFEEQWGDVTISVHQADERRLRAVVRESQDLEGDALDEEVTRAEEQYDELLAEHGLEDYSIVYVSITVSEDDEQVNEDDGYVLLVRDDREWLVWDDRL</sequence>
<keyword evidence="3" id="KW-1185">Reference proteome</keyword>
<gene>
    <name evidence="2" type="ORF">ACFO5R_13875</name>
</gene>
<feature type="transmembrane region" description="Helical" evidence="1">
    <location>
        <begin position="20"/>
        <end position="38"/>
    </location>
</feature>
<evidence type="ECO:0000313" key="2">
    <source>
        <dbReference type="EMBL" id="MFC4543012.1"/>
    </source>
</evidence>
<keyword evidence="1" id="KW-0472">Membrane</keyword>
<comment type="caution">
    <text evidence="2">The sequence shown here is derived from an EMBL/GenBank/DDBJ whole genome shotgun (WGS) entry which is preliminary data.</text>
</comment>
<dbReference type="EMBL" id="JBHSFA010000007">
    <property type="protein sequence ID" value="MFC4543012.1"/>
    <property type="molecule type" value="Genomic_DNA"/>
</dbReference>
<organism evidence="2 3">
    <name type="scientific">Halosolutus amylolyticus</name>
    <dbReference type="NCBI Taxonomy" id="2932267"/>
    <lineage>
        <taxon>Archaea</taxon>
        <taxon>Methanobacteriati</taxon>
        <taxon>Methanobacteriota</taxon>
        <taxon>Stenosarchaea group</taxon>
        <taxon>Halobacteria</taxon>
        <taxon>Halobacteriales</taxon>
        <taxon>Natrialbaceae</taxon>
        <taxon>Halosolutus</taxon>
    </lineage>
</organism>
<keyword evidence="1" id="KW-1133">Transmembrane helix</keyword>
<keyword evidence="1" id="KW-0812">Transmembrane</keyword>
<dbReference type="RefSeq" id="WP_250140302.1">
    <property type="nucleotide sequence ID" value="NZ_JALIQP010000002.1"/>
</dbReference>
<dbReference type="Proteomes" id="UP001595898">
    <property type="component" value="Unassembled WGS sequence"/>
</dbReference>
<protein>
    <submittedName>
        <fullName evidence="2">Uncharacterized protein</fullName>
    </submittedName>
</protein>
<evidence type="ECO:0000256" key="1">
    <source>
        <dbReference type="SAM" id="Phobius"/>
    </source>
</evidence>
<reference evidence="2 3" key="1">
    <citation type="journal article" date="2019" name="Int. J. Syst. Evol. Microbiol.">
        <title>The Global Catalogue of Microorganisms (GCM) 10K type strain sequencing project: providing services to taxonomists for standard genome sequencing and annotation.</title>
        <authorList>
            <consortium name="The Broad Institute Genomics Platform"/>
            <consortium name="The Broad Institute Genome Sequencing Center for Infectious Disease"/>
            <person name="Wu L."/>
            <person name="Ma J."/>
        </authorList>
    </citation>
    <scope>NUCLEOTIDE SEQUENCE [LARGE SCALE GENOMIC DNA]</scope>
    <source>
        <strain evidence="2 3">WLHS5</strain>
    </source>
</reference>
<proteinExistence type="predicted"/>
<evidence type="ECO:0000313" key="3">
    <source>
        <dbReference type="Proteomes" id="UP001595898"/>
    </source>
</evidence>
<dbReference type="AlphaFoldDB" id="A0ABD5PR34"/>
<accession>A0ABD5PR34</accession>